<accession>A0A2S7IF46</accession>
<sequence length="123" mass="13876">MKILAENDEILAFLVDEHSLISSTVNSLLIKGASNGITIEVTFSLMYSSQIDKLVLVFENVTAYAFNHDSDNAFYNVESYKLLAVQQGYYLSLDPYDECEKVDERDNDFVIASRVKAYSLTVI</sequence>
<organism evidence="1 2">
    <name type="scientific">Siphonobacter curvatus</name>
    <dbReference type="NCBI Taxonomy" id="2094562"/>
    <lineage>
        <taxon>Bacteria</taxon>
        <taxon>Pseudomonadati</taxon>
        <taxon>Bacteroidota</taxon>
        <taxon>Cytophagia</taxon>
        <taxon>Cytophagales</taxon>
        <taxon>Cytophagaceae</taxon>
        <taxon>Siphonobacter</taxon>
    </lineage>
</organism>
<dbReference type="AlphaFoldDB" id="A0A2S7IF46"/>
<dbReference type="Proteomes" id="UP000239590">
    <property type="component" value="Unassembled WGS sequence"/>
</dbReference>
<reference evidence="2" key="1">
    <citation type="submission" date="2018-02" db="EMBL/GenBank/DDBJ databases">
        <title>Genome sequencing of Solimonas sp. HR-BB.</title>
        <authorList>
            <person name="Lee Y."/>
            <person name="Jeon C.O."/>
        </authorList>
    </citation>
    <scope>NUCLEOTIDE SEQUENCE [LARGE SCALE GENOMIC DNA]</scope>
    <source>
        <strain evidence="2">HR-U</strain>
    </source>
</reference>
<comment type="caution">
    <text evidence="1">The sequence shown here is derived from an EMBL/GenBank/DDBJ whole genome shotgun (WGS) entry which is preliminary data.</text>
</comment>
<protein>
    <submittedName>
        <fullName evidence="1">Uncharacterized protein</fullName>
    </submittedName>
</protein>
<gene>
    <name evidence="1" type="ORF">C5O19_24715</name>
</gene>
<evidence type="ECO:0000313" key="1">
    <source>
        <dbReference type="EMBL" id="PQA53447.1"/>
    </source>
</evidence>
<dbReference type="OrthoDB" id="799114at2"/>
<proteinExistence type="predicted"/>
<keyword evidence="2" id="KW-1185">Reference proteome</keyword>
<evidence type="ECO:0000313" key="2">
    <source>
        <dbReference type="Proteomes" id="UP000239590"/>
    </source>
</evidence>
<dbReference type="EMBL" id="PTRA01000009">
    <property type="protein sequence ID" value="PQA53447.1"/>
    <property type="molecule type" value="Genomic_DNA"/>
</dbReference>
<name>A0A2S7IF46_9BACT</name>